<evidence type="ECO:0000313" key="1">
    <source>
        <dbReference type="EMBL" id="QFZ28335.1"/>
    </source>
</evidence>
<gene>
    <name evidence="1" type="ORF">EJF14_40371</name>
</gene>
<keyword evidence="2" id="KW-1185">Reference proteome</keyword>
<dbReference type="Proteomes" id="UP000326582">
    <property type="component" value="Chromosome 4"/>
</dbReference>
<protein>
    <submittedName>
        <fullName evidence="1">Uncharacterized protein</fullName>
    </submittedName>
</protein>
<sequence>MYRYLNILSKRQKSTCSSKFSPLIENYKTMRHIHFPGITPFAKGQEFQQNMVNANLDFKKMESKIRKQQKEIADSGHILNQYEQDFIQKVLSMKPFPTLLTFEFENVYTGGKQMKQDPQMQEKIKAYEKLGCSYYQLERGGQVTWHGKGQLTAYLIMDLKQFSNLTVRCFVDSVLLKGVQNLLKKNYNLDSYVNENPGVWMQPNDKKISSVGCNIQRAITSYGIGLNVNPDLKFLNTYTMCGLPDATATSLEELRPGKAESIKVVGEQFAKEVAKLLNISKIEHMDGSDFMKPEKTEQS</sequence>
<organism evidence="1 2">
    <name type="scientific">Clavispora lusitaniae</name>
    <name type="common">Candida lusitaniae</name>
    <dbReference type="NCBI Taxonomy" id="36911"/>
    <lineage>
        <taxon>Eukaryota</taxon>
        <taxon>Fungi</taxon>
        <taxon>Dikarya</taxon>
        <taxon>Ascomycota</taxon>
        <taxon>Saccharomycotina</taxon>
        <taxon>Pichiomycetes</taxon>
        <taxon>Metschnikowiaceae</taxon>
        <taxon>Clavispora</taxon>
    </lineage>
</organism>
<name>A0ACD0WLQ1_CLALS</name>
<evidence type="ECO:0000313" key="2">
    <source>
        <dbReference type="Proteomes" id="UP000326582"/>
    </source>
</evidence>
<proteinExistence type="predicted"/>
<dbReference type="EMBL" id="CP038487">
    <property type="protein sequence ID" value="QFZ28335.1"/>
    <property type="molecule type" value="Genomic_DNA"/>
</dbReference>
<accession>A0ACD0WLQ1</accession>
<reference evidence="2" key="1">
    <citation type="journal article" date="2019" name="MBio">
        <title>Comparative genomics for the elucidation of multidrug resistance (MDR) in Candida lusitaniae.</title>
        <authorList>
            <person name="Kannan A."/>
            <person name="Asner S.A."/>
            <person name="Trachsel E."/>
            <person name="Kelly S."/>
            <person name="Parker J."/>
            <person name="Sanglard D."/>
        </authorList>
    </citation>
    <scope>NUCLEOTIDE SEQUENCE [LARGE SCALE GENOMIC DNA]</scope>
    <source>
        <strain evidence="2">P1</strain>
    </source>
</reference>